<proteinExistence type="inferred from homology"/>
<feature type="site" description="Interaction with DNA" evidence="8">
    <location>
        <position position="178"/>
    </location>
</feature>
<dbReference type="PANTHER" id="PTHR11390:SF21">
    <property type="entry name" value="DNA TOPOISOMERASE 3-ALPHA"/>
    <property type="match status" value="1"/>
</dbReference>
<protein>
    <recommendedName>
        <fullName evidence="8">DNA topoisomerase 3</fullName>
        <ecNumber evidence="8">5.6.2.1</ecNumber>
    </recommendedName>
    <alternativeName>
        <fullName evidence="8">DNA topoisomerase III</fullName>
    </alternativeName>
</protein>
<gene>
    <name evidence="8" type="primary">topB</name>
    <name evidence="12" type="ORF">KDW95_06725</name>
</gene>
<evidence type="ECO:0000256" key="5">
    <source>
        <dbReference type="ARBA" id="ARBA00023029"/>
    </source>
</evidence>
<evidence type="ECO:0000256" key="7">
    <source>
        <dbReference type="ARBA" id="ARBA00023235"/>
    </source>
</evidence>
<feature type="site" description="Interaction with DNA" evidence="8">
    <location>
        <position position="330"/>
    </location>
</feature>
<feature type="binding site" evidence="8">
    <location>
        <position position="103"/>
    </location>
    <ligand>
        <name>Mg(2+)</name>
        <dbReference type="ChEBI" id="CHEBI:18420"/>
        <label>2</label>
    </ligand>
</feature>
<evidence type="ECO:0000256" key="3">
    <source>
        <dbReference type="ARBA" id="ARBA00022723"/>
    </source>
</evidence>
<dbReference type="InterPro" id="IPR003601">
    <property type="entry name" value="Topo_IA_2"/>
</dbReference>
<feature type="compositionally biased region" description="Basic residues" evidence="9">
    <location>
        <begin position="650"/>
        <end position="662"/>
    </location>
</feature>
<dbReference type="InterPro" id="IPR013824">
    <property type="entry name" value="Topo_IA_cen_sub1"/>
</dbReference>
<dbReference type="PANTHER" id="PTHR11390">
    <property type="entry name" value="PROKARYOTIC DNA TOPOISOMERASE"/>
    <property type="match status" value="1"/>
</dbReference>
<dbReference type="NCBIfam" id="NF005829">
    <property type="entry name" value="PRK07726.1"/>
    <property type="match status" value="1"/>
</dbReference>
<dbReference type="InterPro" id="IPR006171">
    <property type="entry name" value="TOPRIM_dom"/>
</dbReference>
<keyword evidence="4 8" id="KW-0460">Magnesium</keyword>
<dbReference type="CDD" id="cd03362">
    <property type="entry name" value="TOPRIM_TopoIA_TopoIII"/>
    <property type="match status" value="1"/>
</dbReference>
<dbReference type="Pfam" id="PF01131">
    <property type="entry name" value="Topoisom_bac"/>
    <property type="match status" value="1"/>
</dbReference>
<feature type="site" description="Interaction with DNA" evidence="8">
    <location>
        <position position="61"/>
    </location>
</feature>
<dbReference type="PRINTS" id="PR00417">
    <property type="entry name" value="PRTPISMRASEI"/>
</dbReference>
<feature type="active site" description="O-(5'-phospho-DNA)-tyrosine intermediate" evidence="8">
    <location>
        <position position="328"/>
    </location>
</feature>
<evidence type="ECO:0000313" key="13">
    <source>
        <dbReference type="Proteomes" id="UP001058461"/>
    </source>
</evidence>
<feature type="site" description="Interaction with DNA" evidence="8">
    <location>
        <position position="170"/>
    </location>
</feature>
<sequence>MILYIAEKPSLGRAIADVLPRPHHKGDGFIRAGNGDTVSWCIGHLLEQAEPDAYDPAFKQWRLEHLPILPQQWQLTPKPKTRKQLTVLRKLVKEADQLVHAGDPDREGQLLVDEVIEYLGVRDAKRAAVQRCLISDLNPDAVRRALQCLRPNPEFVPLSTSALARSRADWLYGLNMTRAYTIQGRKVGYDGVLSVGRVQTPLLGLVVRRDQAIASFVPKPFYEVLAHLHTDAREAFHAKWQPSEACGPYQDEEGRVLSRPLAENVVRRISGQPGTVLEVDRKRRRQAAPLPYSLSSLQIDAAKRFGLSAKETLDTCQSLYEKHKLITYPRSDSRHLPLEHLARAPQVLGAIGHNCDALKDALAASDSARKSQAWNDSKVDAHHAIIPTEKKQGSAALQGRERQLYELIARQYVGQFLPDFEYFETRVEIDIAGGRFRTQARQVIVPGWKPFFRRQEPADDDAAQLLPALSVGQVLQCERGELVEKMTQPPKHFTDATLLAAMTGIARFVEDRSIRQILKDTDGLGTEATRAGIIELLFRRGFLERRGKAIHATPAGIGLINSLPRQTTLPDMTAQWEAKLEAICQRQGSYAEFMAALTSALGELIKTASNTLPQGLQGVRSATPGRGRKRGSGRTGRKAPAAGATPARKAPSKRRSPAKSAG</sequence>
<dbReference type="EC" id="5.6.2.1" evidence="8"/>
<keyword evidence="13" id="KW-1185">Reference proteome</keyword>
<evidence type="ECO:0000259" key="10">
    <source>
        <dbReference type="PROSITE" id="PS50880"/>
    </source>
</evidence>
<accession>A0ABY5HM56</accession>
<dbReference type="HAMAP" id="MF_00953">
    <property type="entry name" value="Topoisom_3_prok"/>
    <property type="match status" value="1"/>
</dbReference>
<dbReference type="InterPro" id="IPR023406">
    <property type="entry name" value="Topo_IA_AS"/>
</dbReference>
<dbReference type="SMART" id="SM00437">
    <property type="entry name" value="TOP1Ac"/>
    <property type="match status" value="1"/>
</dbReference>
<feature type="compositionally biased region" description="Low complexity" evidence="9">
    <location>
        <begin position="638"/>
        <end position="649"/>
    </location>
</feature>
<dbReference type="SMART" id="SM00436">
    <property type="entry name" value="TOP1Bc"/>
    <property type="match status" value="1"/>
</dbReference>
<feature type="site" description="Interaction with DNA" evidence="8">
    <location>
        <position position="185"/>
    </location>
</feature>
<name>A0ABY5HM56_9GAMM</name>
<comment type="similarity">
    <text evidence="2 8">Belongs to the type IA topoisomerase family.</text>
</comment>
<comment type="function">
    <text evidence="8">Releases the supercoiling and torsional tension of DNA, which is introduced during the DNA replication and transcription, by transiently cleaving and rejoining one strand of the DNA duplex. Introduces a single-strand break via transesterification at a target site in duplex DNA. The scissile phosphodiester is attacked by the catalytic tyrosine of the enzyme, resulting in the formation of a DNA-(5'-phosphotyrosyl)-enzyme intermediate and the expulsion of a 3'-OH DNA strand. The free DNA strand then undergoes passage around the unbroken strand, thus removing DNA supercoils. Finally, in the religation step, the DNA 3'-OH attacks the covalent intermediate to expel the active-site tyrosine and restore the DNA phosphodiester backbone.</text>
</comment>
<keyword evidence="7 8" id="KW-0413">Isomerase</keyword>
<dbReference type="NCBIfam" id="TIGR01056">
    <property type="entry name" value="topB"/>
    <property type="match status" value="1"/>
</dbReference>
<reference evidence="12" key="1">
    <citation type="submission" date="2021-04" db="EMBL/GenBank/DDBJ databases">
        <title>Oceanospirillales bacteria with DddD are important DMSP degraders in coastal seawater.</title>
        <authorList>
            <person name="Liu J."/>
        </authorList>
    </citation>
    <scope>NUCLEOTIDE SEQUENCE</scope>
    <source>
        <strain evidence="12">D13-1</strain>
    </source>
</reference>
<keyword evidence="6 8" id="KW-0238">DNA-binding</keyword>
<dbReference type="SMART" id="SM00493">
    <property type="entry name" value="TOPRIM"/>
    <property type="match status" value="1"/>
</dbReference>
<dbReference type="Gene3D" id="2.70.20.10">
    <property type="entry name" value="Topoisomerase I, domain 3"/>
    <property type="match status" value="1"/>
</dbReference>
<feature type="domain" description="Topo IA-type catalytic" evidence="11">
    <location>
        <begin position="155"/>
        <end position="605"/>
    </location>
</feature>
<feature type="binding site" evidence="8">
    <location>
        <position position="103"/>
    </location>
    <ligand>
        <name>Mg(2+)</name>
        <dbReference type="ChEBI" id="CHEBI:18420"/>
        <label>1</label>
        <note>catalytic</note>
    </ligand>
</feature>
<dbReference type="Proteomes" id="UP001058461">
    <property type="component" value="Chromosome"/>
</dbReference>
<dbReference type="CDD" id="cd00186">
    <property type="entry name" value="TOP1Ac"/>
    <property type="match status" value="1"/>
</dbReference>
<dbReference type="SUPFAM" id="SSF56712">
    <property type="entry name" value="Prokaryotic type I DNA topoisomerase"/>
    <property type="match status" value="1"/>
</dbReference>
<evidence type="ECO:0000256" key="2">
    <source>
        <dbReference type="ARBA" id="ARBA00009446"/>
    </source>
</evidence>
<feature type="domain" description="Toprim" evidence="10">
    <location>
        <begin position="1"/>
        <end position="134"/>
    </location>
</feature>
<evidence type="ECO:0000256" key="8">
    <source>
        <dbReference type="HAMAP-Rule" id="MF_00953"/>
    </source>
</evidence>
<feature type="region of interest" description="Disordered" evidence="9">
    <location>
        <begin position="615"/>
        <end position="662"/>
    </location>
</feature>
<comment type="cofactor">
    <cofactor evidence="8">
        <name>Mg(2+)</name>
        <dbReference type="ChEBI" id="CHEBI:18420"/>
    </cofactor>
    <text evidence="8">Binds two Mg(2+) per subunit.</text>
</comment>
<dbReference type="InterPro" id="IPR034144">
    <property type="entry name" value="TOPRIM_TopoIII"/>
</dbReference>
<dbReference type="PROSITE" id="PS52039">
    <property type="entry name" value="TOPO_IA_2"/>
    <property type="match status" value="1"/>
</dbReference>
<feature type="binding site" evidence="8">
    <location>
        <position position="105"/>
    </location>
    <ligand>
        <name>Mg(2+)</name>
        <dbReference type="ChEBI" id="CHEBI:18420"/>
        <label>2</label>
    </ligand>
</feature>
<dbReference type="EMBL" id="CP073347">
    <property type="protein sequence ID" value="UTW13343.1"/>
    <property type="molecule type" value="Genomic_DNA"/>
</dbReference>
<feature type="binding site" evidence="8">
    <location>
        <position position="7"/>
    </location>
    <ligand>
        <name>Mg(2+)</name>
        <dbReference type="ChEBI" id="CHEBI:18420"/>
        <label>1</label>
        <note>catalytic</note>
    </ligand>
</feature>
<organism evidence="12 13">
    <name type="scientific">Marinobacterium rhizophilum</name>
    <dbReference type="NCBI Taxonomy" id="420402"/>
    <lineage>
        <taxon>Bacteria</taxon>
        <taxon>Pseudomonadati</taxon>
        <taxon>Pseudomonadota</taxon>
        <taxon>Gammaproteobacteria</taxon>
        <taxon>Oceanospirillales</taxon>
        <taxon>Oceanospirillaceae</taxon>
        <taxon>Marinobacterium</taxon>
    </lineage>
</organism>
<feature type="region of interest" description="Interaction with DNA" evidence="8">
    <location>
        <begin position="194"/>
        <end position="199"/>
    </location>
</feature>
<dbReference type="PROSITE" id="PS00396">
    <property type="entry name" value="TOPO_IA_1"/>
    <property type="match status" value="1"/>
</dbReference>
<feature type="compositionally biased region" description="Basic residues" evidence="9">
    <location>
        <begin position="626"/>
        <end position="637"/>
    </location>
</feature>
<evidence type="ECO:0000256" key="9">
    <source>
        <dbReference type="SAM" id="MobiDB-lite"/>
    </source>
</evidence>
<dbReference type="Gene3D" id="1.10.460.10">
    <property type="entry name" value="Topoisomerase I, domain 2"/>
    <property type="match status" value="1"/>
</dbReference>
<dbReference type="RefSeq" id="WP_255855520.1">
    <property type="nucleotide sequence ID" value="NZ_CP073347.1"/>
</dbReference>
<dbReference type="InterPro" id="IPR005738">
    <property type="entry name" value="TopoIII"/>
</dbReference>
<dbReference type="InterPro" id="IPR013497">
    <property type="entry name" value="Topo_IA_cen"/>
</dbReference>
<evidence type="ECO:0000256" key="4">
    <source>
        <dbReference type="ARBA" id="ARBA00022842"/>
    </source>
</evidence>
<evidence type="ECO:0000259" key="11">
    <source>
        <dbReference type="PROSITE" id="PS52039"/>
    </source>
</evidence>
<comment type="catalytic activity">
    <reaction evidence="1 8">
        <text>ATP-independent breakage of single-stranded DNA, followed by passage and rejoining.</text>
        <dbReference type="EC" id="5.6.2.1"/>
    </reaction>
</comment>
<dbReference type="InterPro" id="IPR000380">
    <property type="entry name" value="Topo_IA"/>
</dbReference>
<evidence type="ECO:0000256" key="1">
    <source>
        <dbReference type="ARBA" id="ARBA00000213"/>
    </source>
</evidence>
<dbReference type="InterPro" id="IPR013826">
    <property type="entry name" value="Topo_IA_cen_sub3"/>
</dbReference>
<dbReference type="Gene3D" id="3.40.50.140">
    <property type="match status" value="1"/>
</dbReference>
<keyword evidence="3 8" id="KW-0479">Metal-binding</keyword>
<dbReference type="InterPro" id="IPR023405">
    <property type="entry name" value="Topo_IA_core_domain"/>
</dbReference>
<dbReference type="Gene3D" id="1.10.290.10">
    <property type="entry name" value="Topoisomerase I, domain 4"/>
    <property type="match status" value="1"/>
</dbReference>
<dbReference type="Pfam" id="PF01751">
    <property type="entry name" value="Toprim"/>
    <property type="match status" value="1"/>
</dbReference>
<evidence type="ECO:0000256" key="6">
    <source>
        <dbReference type="ARBA" id="ARBA00023125"/>
    </source>
</evidence>
<dbReference type="InterPro" id="IPR003602">
    <property type="entry name" value="Topo_IA_DNA-bd_dom"/>
</dbReference>
<dbReference type="PROSITE" id="PS50880">
    <property type="entry name" value="TOPRIM"/>
    <property type="match status" value="1"/>
</dbReference>
<keyword evidence="5 8" id="KW-0799">Topoisomerase</keyword>
<dbReference type="InterPro" id="IPR013825">
    <property type="entry name" value="Topo_IA_cen_sub2"/>
</dbReference>
<evidence type="ECO:0000313" key="12">
    <source>
        <dbReference type="EMBL" id="UTW13343.1"/>
    </source>
</evidence>